<organism evidence="2 3">
    <name type="scientific">Diaporthe australafricana</name>
    <dbReference type="NCBI Taxonomy" id="127596"/>
    <lineage>
        <taxon>Eukaryota</taxon>
        <taxon>Fungi</taxon>
        <taxon>Dikarya</taxon>
        <taxon>Ascomycota</taxon>
        <taxon>Pezizomycotina</taxon>
        <taxon>Sordariomycetes</taxon>
        <taxon>Sordariomycetidae</taxon>
        <taxon>Diaporthales</taxon>
        <taxon>Diaporthaceae</taxon>
        <taxon>Diaporthe</taxon>
    </lineage>
</organism>
<feature type="region of interest" description="Disordered" evidence="1">
    <location>
        <begin position="38"/>
        <end position="83"/>
    </location>
</feature>
<dbReference type="GO" id="GO:0004819">
    <property type="term" value="F:glutamine-tRNA ligase activity"/>
    <property type="evidence" value="ECO:0007669"/>
    <property type="project" value="UniProtKB-EC"/>
</dbReference>
<keyword evidence="2" id="KW-0436">Ligase</keyword>
<proteinExistence type="predicted"/>
<accession>A0ABR3WEK5</accession>
<keyword evidence="3" id="KW-1185">Reference proteome</keyword>
<reference evidence="2 3" key="1">
    <citation type="journal article" date="2024" name="IMA Fungus">
        <title>IMA Genome - F19 : A genome assembly and annotation guide to empower mycologists, including annotated draft genome sequences of Ceratocystis pirilliformis, Diaporthe australafricana, Fusarium ophioides, Paecilomyces lecythidis, and Sporothrix stenoceras.</title>
        <authorList>
            <person name="Aylward J."/>
            <person name="Wilson A.M."/>
            <person name="Visagie C.M."/>
            <person name="Spraker J."/>
            <person name="Barnes I."/>
            <person name="Buitendag C."/>
            <person name="Ceriani C."/>
            <person name="Del Mar Angel L."/>
            <person name="du Plessis D."/>
            <person name="Fuchs T."/>
            <person name="Gasser K."/>
            <person name="Kramer D."/>
            <person name="Li W."/>
            <person name="Munsamy K."/>
            <person name="Piso A."/>
            <person name="Price J.L."/>
            <person name="Sonnekus B."/>
            <person name="Thomas C."/>
            <person name="van der Nest A."/>
            <person name="van Dijk A."/>
            <person name="van Heerden A."/>
            <person name="van Vuuren N."/>
            <person name="Yilmaz N."/>
            <person name="Duong T.A."/>
            <person name="van der Merwe N.A."/>
            <person name="Wingfield M.J."/>
            <person name="Wingfield B.D."/>
        </authorList>
    </citation>
    <scope>NUCLEOTIDE SEQUENCE [LARGE SCALE GENOMIC DNA]</scope>
    <source>
        <strain evidence="2 3">CMW 18300</strain>
    </source>
</reference>
<name>A0ABR3WEK5_9PEZI</name>
<protein>
    <submittedName>
        <fullName evidence="2">Glutaminyl-tRNA synthetase</fullName>
        <ecNumber evidence="2">6.1.1.18</ecNumber>
    </submittedName>
</protein>
<evidence type="ECO:0000313" key="2">
    <source>
        <dbReference type="EMBL" id="KAL1860296.1"/>
    </source>
</evidence>
<dbReference type="Proteomes" id="UP001583177">
    <property type="component" value="Unassembled WGS sequence"/>
</dbReference>
<dbReference type="EMBL" id="JAWRVE010000094">
    <property type="protein sequence ID" value="KAL1860296.1"/>
    <property type="molecule type" value="Genomic_DNA"/>
</dbReference>
<sequence>MAENIADQPARLYLDEETGDMVSKNELKKRTQKCARKAATATLRDATSTPTPRPTAGKQEEAGRPANLGEPTMDADYACLRTS</sequence>
<comment type="caution">
    <text evidence="2">The sequence shown here is derived from an EMBL/GenBank/DDBJ whole genome shotgun (WGS) entry which is preliminary data.</text>
</comment>
<evidence type="ECO:0000256" key="1">
    <source>
        <dbReference type="SAM" id="MobiDB-lite"/>
    </source>
</evidence>
<evidence type="ECO:0000313" key="3">
    <source>
        <dbReference type="Proteomes" id="UP001583177"/>
    </source>
</evidence>
<gene>
    <name evidence="2" type="primary">GLN4_1</name>
    <name evidence="2" type="ORF">Daus18300_009351</name>
</gene>
<dbReference type="EC" id="6.1.1.18" evidence="2"/>